<dbReference type="RefSeq" id="WP_344175612.1">
    <property type="nucleotide sequence ID" value="NZ_BAAANC010000002.1"/>
</dbReference>
<keyword evidence="9" id="KW-0479">Metal-binding</keyword>
<feature type="region of interest" description="Disordered" evidence="15">
    <location>
        <begin position="1"/>
        <end position="24"/>
    </location>
</feature>
<evidence type="ECO:0000256" key="9">
    <source>
        <dbReference type="ARBA" id="ARBA00022723"/>
    </source>
</evidence>
<keyword evidence="12" id="KW-0482">Metalloprotease</keyword>
<protein>
    <recommendedName>
        <fullName evidence="6">Aminopeptidase N</fullName>
        <ecNumber evidence="5">3.4.11.2</ecNumber>
    </recommendedName>
    <alternativeName>
        <fullName evidence="13">Alanine aminopeptidase</fullName>
    </alternativeName>
    <alternativeName>
        <fullName evidence="14">Lysyl aminopeptidase</fullName>
    </alternativeName>
</protein>
<evidence type="ECO:0000259" key="17">
    <source>
        <dbReference type="Pfam" id="PF17900"/>
    </source>
</evidence>
<evidence type="ECO:0000256" key="10">
    <source>
        <dbReference type="ARBA" id="ARBA00022801"/>
    </source>
</evidence>
<dbReference type="PANTHER" id="PTHR45726">
    <property type="entry name" value="LEUKOTRIENE A-4 HYDROLASE"/>
    <property type="match status" value="1"/>
</dbReference>
<dbReference type="Pfam" id="PF17900">
    <property type="entry name" value="Peptidase_M1_N"/>
    <property type="match status" value="1"/>
</dbReference>
<keyword evidence="8" id="KW-0645">Protease</keyword>
<evidence type="ECO:0000256" key="4">
    <source>
        <dbReference type="ARBA" id="ARBA00010136"/>
    </source>
</evidence>
<evidence type="ECO:0000313" key="18">
    <source>
        <dbReference type="EMBL" id="GAA1531816.1"/>
    </source>
</evidence>
<evidence type="ECO:0000256" key="1">
    <source>
        <dbReference type="ARBA" id="ARBA00000098"/>
    </source>
</evidence>
<evidence type="ECO:0000256" key="15">
    <source>
        <dbReference type="SAM" id="MobiDB-lite"/>
    </source>
</evidence>
<dbReference type="InterPro" id="IPR027268">
    <property type="entry name" value="Peptidase_M4/M1_CTD_sf"/>
</dbReference>
<sequence>MVAGSQGRAEQGADTAGDPYVPSHGNGGYSVESYELDLDYRVSSNRLTGKATITAVATHALSRLSLDLVGLRVAKVSVNGRRAARYAHRSGKLHITPAAAIPDGAEFVVDVQYAGNPAPTDSPWGELGWEELTEGVIVASQPSGAATWFPCNDHPGDKAHYRITVTTDSPYHVVANGRLVSRRTKASRTSWVYDQAAPMATYLATIQIGRYDVLELASSPVTQRAALPQTLIKDFRTDFGRQQDMMKLFCRLFGPYPFTAYTVVVTDDPLEIPLEAQGISVFGSNHLDGRRGSERLVAHELAHQWFGNSLTPANWQHIWLNEGFACYAEWLWSEESGGLSASQQVSKAHSRLASLDEDLVLSDPGPELMFDDRLYKRGAITLHVLRQLLGDDTFFDLLRTWTKTYRHGSVTTDDFITLAASVSSDADAVRRLFAEWLDTPELPALPRTSRRRR</sequence>
<dbReference type="PRINTS" id="PR00756">
    <property type="entry name" value="ALADIPTASE"/>
</dbReference>
<evidence type="ECO:0000256" key="11">
    <source>
        <dbReference type="ARBA" id="ARBA00022833"/>
    </source>
</evidence>
<dbReference type="Gene3D" id="2.60.40.1730">
    <property type="entry name" value="tricorn interacting facor f3 domain"/>
    <property type="match status" value="1"/>
</dbReference>
<organism evidence="18 19">
    <name type="scientific">Kribbella lupini</name>
    <dbReference type="NCBI Taxonomy" id="291602"/>
    <lineage>
        <taxon>Bacteria</taxon>
        <taxon>Bacillati</taxon>
        <taxon>Actinomycetota</taxon>
        <taxon>Actinomycetes</taxon>
        <taxon>Propionibacteriales</taxon>
        <taxon>Kribbellaceae</taxon>
        <taxon>Kribbella</taxon>
    </lineage>
</organism>
<evidence type="ECO:0000313" key="19">
    <source>
        <dbReference type="Proteomes" id="UP001500363"/>
    </source>
</evidence>
<evidence type="ECO:0000256" key="12">
    <source>
        <dbReference type="ARBA" id="ARBA00023049"/>
    </source>
</evidence>
<feature type="domain" description="Aminopeptidase N-like N-terminal" evidence="17">
    <location>
        <begin position="32"/>
        <end position="203"/>
    </location>
</feature>
<evidence type="ECO:0000256" key="5">
    <source>
        <dbReference type="ARBA" id="ARBA00012564"/>
    </source>
</evidence>
<comment type="similarity">
    <text evidence="4">Belongs to the peptidase M1 family.</text>
</comment>
<accession>A0ABN2B1F2</accession>
<gene>
    <name evidence="18" type="ORF">GCM10009741_37590</name>
</gene>
<name>A0ABN2B1F2_9ACTN</name>
<proteinExistence type="inferred from homology"/>
<dbReference type="SUPFAM" id="SSF55486">
    <property type="entry name" value="Metalloproteases ('zincins'), catalytic domain"/>
    <property type="match status" value="1"/>
</dbReference>
<dbReference type="SUPFAM" id="SSF63737">
    <property type="entry name" value="Leukotriene A4 hydrolase N-terminal domain"/>
    <property type="match status" value="1"/>
</dbReference>
<dbReference type="InterPro" id="IPR001930">
    <property type="entry name" value="Peptidase_M1"/>
</dbReference>
<dbReference type="EC" id="3.4.11.2" evidence="5"/>
<dbReference type="InterPro" id="IPR014782">
    <property type="entry name" value="Peptidase_M1_dom"/>
</dbReference>
<evidence type="ECO:0000259" key="16">
    <source>
        <dbReference type="Pfam" id="PF01433"/>
    </source>
</evidence>
<dbReference type="InterPro" id="IPR034015">
    <property type="entry name" value="M1_LTA4H"/>
</dbReference>
<dbReference type="EMBL" id="BAAANC010000002">
    <property type="protein sequence ID" value="GAA1531816.1"/>
    <property type="molecule type" value="Genomic_DNA"/>
</dbReference>
<keyword evidence="7" id="KW-0963">Cytoplasm</keyword>
<evidence type="ECO:0000256" key="8">
    <source>
        <dbReference type="ARBA" id="ARBA00022670"/>
    </source>
</evidence>
<keyword evidence="10" id="KW-0378">Hydrolase</keyword>
<dbReference type="Pfam" id="PF01433">
    <property type="entry name" value="Peptidase_M1"/>
    <property type="match status" value="1"/>
</dbReference>
<feature type="domain" description="Peptidase M1 membrane alanine aminopeptidase" evidence="16">
    <location>
        <begin position="251"/>
        <end position="436"/>
    </location>
</feature>
<dbReference type="PANTHER" id="PTHR45726:SF3">
    <property type="entry name" value="LEUKOTRIENE A-4 HYDROLASE"/>
    <property type="match status" value="1"/>
</dbReference>
<evidence type="ECO:0000256" key="6">
    <source>
        <dbReference type="ARBA" id="ARBA00015611"/>
    </source>
</evidence>
<reference evidence="18 19" key="1">
    <citation type="journal article" date="2019" name="Int. J. Syst. Evol. Microbiol.">
        <title>The Global Catalogue of Microorganisms (GCM) 10K type strain sequencing project: providing services to taxonomists for standard genome sequencing and annotation.</title>
        <authorList>
            <consortium name="The Broad Institute Genomics Platform"/>
            <consortium name="The Broad Institute Genome Sequencing Center for Infectious Disease"/>
            <person name="Wu L."/>
            <person name="Ma J."/>
        </authorList>
    </citation>
    <scope>NUCLEOTIDE SEQUENCE [LARGE SCALE GENOMIC DNA]</scope>
    <source>
        <strain evidence="18 19">JCM 14303</strain>
    </source>
</reference>
<comment type="cofactor">
    <cofactor evidence="2">
        <name>Zn(2+)</name>
        <dbReference type="ChEBI" id="CHEBI:29105"/>
    </cofactor>
</comment>
<evidence type="ECO:0000256" key="7">
    <source>
        <dbReference type="ARBA" id="ARBA00022490"/>
    </source>
</evidence>
<dbReference type="InterPro" id="IPR042097">
    <property type="entry name" value="Aminopeptidase_N-like_N_sf"/>
</dbReference>
<comment type="subcellular location">
    <subcellularLocation>
        <location evidence="3">Cytoplasm</location>
    </subcellularLocation>
</comment>
<dbReference type="Proteomes" id="UP001500363">
    <property type="component" value="Unassembled WGS sequence"/>
</dbReference>
<dbReference type="Gene3D" id="1.10.390.10">
    <property type="entry name" value="Neutral Protease Domain 2"/>
    <property type="match status" value="1"/>
</dbReference>
<evidence type="ECO:0000256" key="2">
    <source>
        <dbReference type="ARBA" id="ARBA00001947"/>
    </source>
</evidence>
<keyword evidence="19" id="KW-1185">Reference proteome</keyword>
<evidence type="ECO:0000256" key="14">
    <source>
        <dbReference type="ARBA" id="ARBA00031533"/>
    </source>
</evidence>
<evidence type="ECO:0000256" key="3">
    <source>
        <dbReference type="ARBA" id="ARBA00004496"/>
    </source>
</evidence>
<dbReference type="InterPro" id="IPR045357">
    <property type="entry name" value="Aminopeptidase_N-like_N"/>
</dbReference>
<comment type="caution">
    <text evidence="18">The sequence shown here is derived from an EMBL/GenBank/DDBJ whole genome shotgun (WGS) entry which is preliminary data.</text>
</comment>
<dbReference type="CDD" id="cd09603">
    <property type="entry name" value="M1_APN_like"/>
    <property type="match status" value="1"/>
</dbReference>
<comment type="catalytic activity">
    <reaction evidence="1">
        <text>Release of an N-terminal amino acid, Xaa-|-Yaa- from a peptide, amide or arylamide. Xaa is preferably Ala, but may be most amino acids including Pro (slow action). When a terminal hydrophobic residue is followed by a prolyl residue, the two may be released as an intact Xaa-Pro dipeptide.</text>
        <dbReference type="EC" id="3.4.11.2"/>
    </reaction>
</comment>
<keyword evidence="11" id="KW-0862">Zinc</keyword>
<evidence type="ECO:0000256" key="13">
    <source>
        <dbReference type="ARBA" id="ARBA00029811"/>
    </source>
</evidence>